<keyword evidence="1" id="KW-0805">Transcription regulation</keyword>
<dbReference type="PANTHER" id="PTHR24567:SF58">
    <property type="entry name" value="CYCLIC AMP-BINDING REGULATORY PROTEIN"/>
    <property type="match status" value="1"/>
</dbReference>
<evidence type="ECO:0000256" key="3">
    <source>
        <dbReference type="ARBA" id="ARBA00023163"/>
    </source>
</evidence>
<evidence type="ECO:0000313" key="6">
    <source>
        <dbReference type="EMBL" id="PAB58380.1"/>
    </source>
</evidence>
<feature type="domain" description="Cyclic nucleotide-binding" evidence="4">
    <location>
        <begin position="15"/>
        <end position="120"/>
    </location>
</feature>
<dbReference type="SUPFAM" id="SSF46785">
    <property type="entry name" value="Winged helix' DNA-binding domain"/>
    <property type="match status" value="1"/>
</dbReference>
<reference evidence="6 7" key="1">
    <citation type="submission" date="2017-06" db="EMBL/GenBank/DDBJ databases">
        <title>Draft genome sequence of anaerobic fermentative bacterium Anaeromicrobium sediminis DY2726D isolated from West Pacific Ocean sediments.</title>
        <authorList>
            <person name="Zeng X."/>
        </authorList>
    </citation>
    <scope>NUCLEOTIDE SEQUENCE [LARGE SCALE GENOMIC DNA]</scope>
    <source>
        <strain evidence="6 7">DY2726D</strain>
    </source>
</reference>
<dbReference type="GO" id="GO:0005829">
    <property type="term" value="C:cytosol"/>
    <property type="evidence" value="ECO:0007669"/>
    <property type="project" value="TreeGrafter"/>
</dbReference>
<dbReference type="PANTHER" id="PTHR24567">
    <property type="entry name" value="CRP FAMILY TRANSCRIPTIONAL REGULATORY PROTEIN"/>
    <property type="match status" value="1"/>
</dbReference>
<dbReference type="OrthoDB" id="3176638at2"/>
<evidence type="ECO:0000259" key="5">
    <source>
        <dbReference type="PROSITE" id="PS51063"/>
    </source>
</evidence>
<dbReference type="RefSeq" id="WP_095134682.1">
    <property type="nucleotide sequence ID" value="NZ_NIBG01000016.1"/>
</dbReference>
<name>A0A267MHV0_9FIRM</name>
<dbReference type="Proteomes" id="UP000216024">
    <property type="component" value="Unassembled WGS sequence"/>
</dbReference>
<dbReference type="InterPro" id="IPR050397">
    <property type="entry name" value="Env_Response_Regulators"/>
</dbReference>
<evidence type="ECO:0000313" key="7">
    <source>
        <dbReference type="Proteomes" id="UP000216024"/>
    </source>
</evidence>
<dbReference type="InterPro" id="IPR036390">
    <property type="entry name" value="WH_DNA-bd_sf"/>
</dbReference>
<dbReference type="EMBL" id="NIBG01000016">
    <property type="protein sequence ID" value="PAB58380.1"/>
    <property type="molecule type" value="Genomic_DNA"/>
</dbReference>
<dbReference type="AlphaFoldDB" id="A0A267MHV0"/>
<keyword evidence="3" id="KW-0804">Transcription</keyword>
<dbReference type="PROSITE" id="PS50042">
    <property type="entry name" value="CNMP_BINDING_3"/>
    <property type="match status" value="1"/>
</dbReference>
<dbReference type="Pfam" id="PF00027">
    <property type="entry name" value="cNMP_binding"/>
    <property type="match status" value="1"/>
</dbReference>
<feature type="domain" description="HTH crp-type" evidence="5">
    <location>
        <begin position="152"/>
        <end position="220"/>
    </location>
</feature>
<dbReference type="InterPro" id="IPR014710">
    <property type="entry name" value="RmlC-like_jellyroll"/>
</dbReference>
<proteinExistence type="predicted"/>
<dbReference type="InterPro" id="IPR018490">
    <property type="entry name" value="cNMP-bd_dom_sf"/>
</dbReference>
<sequence length="229" mass="26522">MELSNYIHILQLHNLFKDFSKEELIDIFNKNSHRICEYNKNSIIHVESEECSTLDVVLQGQIIVQRIDENGNVLTIAEFHVGESIGSNLLFGNNNTYPMSILAKLDTVILHIQKDFLLDLCQDNKRFLIEFLKCVSDKTFILTNKIKSISMKSLRESIIDFLNCEYHTQKSNTIQLNMTKKELAEILGVQRTSLSRELNKMRKDNLINYDSHSITIKDLNVLKKAMDNL</sequence>
<dbReference type="InterPro" id="IPR000595">
    <property type="entry name" value="cNMP-bd_dom"/>
</dbReference>
<dbReference type="Gene3D" id="2.60.120.10">
    <property type="entry name" value="Jelly Rolls"/>
    <property type="match status" value="1"/>
</dbReference>
<dbReference type="SUPFAM" id="SSF51206">
    <property type="entry name" value="cAMP-binding domain-like"/>
    <property type="match status" value="1"/>
</dbReference>
<dbReference type="SMART" id="SM00419">
    <property type="entry name" value="HTH_CRP"/>
    <property type="match status" value="1"/>
</dbReference>
<comment type="caution">
    <text evidence="6">The sequence shown here is derived from an EMBL/GenBank/DDBJ whole genome shotgun (WGS) entry which is preliminary data.</text>
</comment>
<keyword evidence="2" id="KW-0238">DNA-binding</keyword>
<gene>
    <name evidence="6" type="ORF">CCE28_15695</name>
</gene>
<keyword evidence="7" id="KW-1185">Reference proteome</keyword>
<evidence type="ECO:0000259" key="4">
    <source>
        <dbReference type="PROSITE" id="PS50042"/>
    </source>
</evidence>
<accession>A0A267MHV0</accession>
<dbReference type="Pfam" id="PF13545">
    <property type="entry name" value="HTH_Crp_2"/>
    <property type="match status" value="1"/>
</dbReference>
<evidence type="ECO:0000256" key="2">
    <source>
        <dbReference type="ARBA" id="ARBA00023125"/>
    </source>
</evidence>
<dbReference type="InterPro" id="IPR012318">
    <property type="entry name" value="HTH_CRP"/>
</dbReference>
<organism evidence="6 7">
    <name type="scientific">Anaeromicrobium sediminis</name>
    <dbReference type="NCBI Taxonomy" id="1478221"/>
    <lineage>
        <taxon>Bacteria</taxon>
        <taxon>Bacillati</taxon>
        <taxon>Bacillota</taxon>
        <taxon>Clostridia</taxon>
        <taxon>Peptostreptococcales</taxon>
        <taxon>Thermotaleaceae</taxon>
        <taxon>Anaeromicrobium</taxon>
    </lineage>
</organism>
<dbReference type="GO" id="GO:0003700">
    <property type="term" value="F:DNA-binding transcription factor activity"/>
    <property type="evidence" value="ECO:0007669"/>
    <property type="project" value="TreeGrafter"/>
</dbReference>
<evidence type="ECO:0000256" key="1">
    <source>
        <dbReference type="ARBA" id="ARBA00023015"/>
    </source>
</evidence>
<dbReference type="PROSITE" id="PS51063">
    <property type="entry name" value="HTH_CRP_2"/>
    <property type="match status" value="1"/>
</dbReference>
<protein>
    <submittedName>
        <fullName evidence="6">Transcriptional regulator</fullName>
    </submittedName>
</protein>
<dbReference type="GO" id="GO:0003677">
    <property type="term" value="F:DNA binding"/>
    <property type="evidence" value="ECO:0007669"/>
    <property type="project" value="UniProtKB-KW"/>
</dbReference>